<dbReference type="InterPro" id="IPR000014">
    <property type="entry name" value="PAS"/>
</dbReference>
<dbReference type="KEGG" id="man:A11S_2130"/>
<dbReference type="SUPFAM" id="SSF55785">
    <property type="entry name" value="PYP-like sensor domain (PAS domain)"/>
    <property type="match status" value="1"/>
</dbReference>
<dbReference type="NCBIfam" id="TIGR00229">
    <property type="entry name" value="sensory_box"/>
    <property type="match status" value="1"/>
</dbReference>
<dbReference type="EMBL" id="CP003538">
    <property type="protein sequence ID" value="AGH98928.1"/>
    <property type="molecule type" value="Genomic_DNA"/>
</dbReference>
<dbReference type="InterPro" id="IPR035965">
    <property type="entry name" value="PAS-like_dom_sf"/>
</dbReference>
<sequence>MMLDITRKSDDEALAAALNRSRAVIHFDRDGKILWANDNFLTALGYALDEIKDKNHRCLSRTINTSELFGRE</sequence>
<feature type="domain" description="PAS" evidence="1">
    <location>
        <begin position="10"/>
        <end position="72"/>
    </location>
</feature>
<gene>
    <name evidence="2" type="ORF">A11S_2130</name>
</gene>
<evidence type="ECO:0000313" key="2">
    <source>
        <dbReference type="EMBL" id="AGH98928.1"/>
    </source>
</evidence>
<dbReference type="Proteomes" id="UP000011932">
    <property type="component" value="Chromosome"/>
</dbReference>
<evidence type="ECO:0000259" key="1">
    <source>
        <dbReference type="PROSITE" id="PS50112"/>
    </source>
</evidence>
<proteinExistence type="predicted"/>
<dbReference type="STRING" id="349215.A11S_2130"/>
<dbReference type="AlphaFoldDB" id="M4VIA4"/>
<name>M4VIA4_9BACT</name>
<dbReference type="CDD" id="cd00130">
    <property type="entry name" value="PAS"/>
    <property type="match status" value="1"/>
</dbReference>
<organism evidence="2 3">
    <name type="scientific">Micavibrio aeruginosavorus EPB</name>
    <dbReference type="NCBI Taxonomy" id="349215"/>
    <lineage>
        <taxon>Bacteria</taxon>
        <taxon>Pseudomonadati</taxon>
        <taxon>Bdellovibrionota</taxon>
        <taxon>Bdellovibrionia</taxon>
        <taxon>Bdellovibrionales</taxon>
        <taxon>Pseudobdellovibrionaceae</taxon>
        <taxon>Micavibrio</taxon>
    </lineage>
</organism>
<reference evidence="2 3" key="1">
    <citation type="journal article" date="2013" name="ISME J.">
        <title>By their genes ye shall know them: genomic signatures of predatory bacteria.</title>
        <authorList>
            <person name="Pasternak Z."/>
            <person name="Pietrokovski S."/>
            <person name="Rotem O."/>
            <person name="Gophna U."/>
            <person name="Lurie-Weinberger M.N."/>
            <person name="Jurkevitch E."/>
        </authorList>
    </citation>
    <scope>NUCLEOTIDE SEQUENCE [LARGE SCALE GENOMIC DNA]</scope>
    <source>
        <strain evidence="2">EPB</strain>
    </source>
</reference>
<protein>
    <recommendedName>
        <fullName evidence="1">PAS domain-containing protein</fullName>
    </recommendedName>
</protein>
<dbReference type="PROSITE" id="PS50112">
    <property type="entry name" value="PAS"/>
    <property type="match status" value="1"/>
</dbReference>
<dbReference type="HOGENOM" id="CLU_2717815_0_0_5"/>
<evidence type="ECO:0000313" key="3">
    <source>
        <dbReference type="Proteomes" id="UP000011932"/>
    </source>
</evidence>
<dbReference type="RefSeq" id="WP_015468442.1">
    <property type="nucleotide sequence ID" value="NC_020812.1"/>
</dbReference>
<accession>M4VIA4</accession>
<dbReference type="Gene3D" id="3.30.450.20">
    <property type="entry name" value="PAS domain"/>
    <property type="match status" value="1"/>
</dbReference>
<dbReference type="OrthoDB" id="9797364at2"/>